<feature type="transmembrane region" description="Helical" evidence="3">
    <location>
        <begin position="58"/>
        <end position="76"/>
    </location>
</feature>
<dbReference type="InterPro" id="IPR014032">
    <property type="entry name" value="Peptidase_A24A_bac"/>
</dbReference>
<evidence type="ECO:0000313" key="6">
    <source>
        <dbReference type="Proteomes" id="UP000553963"/>
    </source>
</evidence>
<keyword evidence="5" id="KW-0489">Methyltransferase</keyword>
<evidence type="ECO:0000256" key="3">
    <source>
        <dbReference type="SAM" id="Phobius"/>
    </source>
</evidence>
<dbReference type="EC" id="3.4.23.43" evidence="5"/>
<keyword evidence="3" id="KW-0812">Transmembrane</keyword>
<evidence type="ECO:0000259" key="4">
    <source>
        <dbReference type="Pfam" id="PF01478"/>
    </source>
</evidence>
<reference evidence="5 6" key="1">
    <citation type="submission" date="2020-08" db="EMBL/GenBank/DDBJ databases">
        <title>Genomic Encyclopedia of Type Strains, Phase IV (KMG-IV): sequencing the most valuable type-strain genomes for metagenomic binning, comparative biology and taxonomic classification.</title>
        <authorList>
            <person name="Goeker M."/>
        </authorList>
    </citation>
    <scope>NUCLEOTIDE SEQUENCE [LARGE SCALE GENOMIC DNA]</scope>
    <source>
        <strain evidence="5 6">DSM 25966</strain>
    </source>
</reference>
<sequence length="164" mass="16749">MDSLEQWVPSVPIAFLAACCVVASIIDLKTRRLPNAISLVILIAGLSLAFHLDMLGGAIVAAIVAFVSLTAIALIFRRLRGFDGLGGGDIKLMAACASWLGISGIAPALSIASVSALLVVGTMTATGAPVDKGTRIPFGPFLSFGVLAVIGIRDTALGAWMGLS</sequence>
<feature type="transmembrane region" description="Helical" evidence="3">
    <location>
        <begin position="33"/>
        <end position="52"/>
    </location>
</feature>
<feature type="transmembrane region" description="Helical" evidence="3">
    <location>
        <begin position="97"/>
        <end position="121"/>
    </location>
</feature>
<dbReference type="Pfam" id="PF01478">
    <property type="entry name" value="Peptidase_A24"/>
    <property type="match status" value="1"/>
</dbReference>
<dbReference type="GO" id="GO:0032259">
    <property type="term" value="P:methylation"/>
    <property type="evidence" value="ECO:0007669"/>
    <property type="project" value="UniProtKB-KW"/>
</dbReference>
<dbReference type="PRINTS" id="PR00864">
    <property type="entry name" value="PREPILNPTASE"/>
</dbReference>
<keyword evidence="5" id="KW-0378">Hydrolase</keyword>
<comment type="similarity">
    <text evidence="1 2">Belongs to the peptidase A24 family.</text>
</comment>
<dbReference type="Proteomes" id="UP000553963">
    <property type="component" value="Unassembled WGS sequence"/>
</dbReference>
<evidence type="ECO:0000256" key="1">
    <source>
        <dbReference type="ARBA" id="ARBA00005801"/>
    </source>
</evidence>
<name>A0A840AKZ8_9HYPH</name>
<keyword evidence="3" id="KW-1133">Transmembrane helix</keyword>
<dbReference type="Gene3D" id="1.20.120.1220">
    <property type="match status" value="1"/>
</dbReference>
<evidence type="ECO:0000256" key="2">
    <source>
        <dbReference type="RuleBase" id="RU003793"/>
    </source>
</evidence>
<dbReference type="EC" id="2.1.1.-" evidence="5"/>
<feature type="transmembrane region" description="Helical" evidence="3">
    <location>
        <begin position="6"/>
        <end position="26"/>
    </location>
</feature>
<feature type="transmembrane region" description="Helical" evidence="3">
    <location>
        <begin position="141"/>
        <end position="163"/>
    </location>
</feature>
<dbReference type="EMBL" id="JACIDS010000002">
    <property type="protein sequence ID" value="MBB3930038.1"/>
    <property type="molecule type" value="Genomic_DNA"/>
</dbReference>
<keyword evidence="5" id="KW-0808">Transferase</keyword>
<dbReference type="InterPro" id="IPR000045">
    <property type="entry name" value="Prepilin_IV_endopep_pep"/>
</dbReference>
<proteinExistence type="inferred from homology"/>
<feature type="domain" description="Prepilin type IV endopeptidase peptidase" evidence="4">
    <location>
        <begin position="15"/>
        <end position="119"/>
    </location>
</feature>
<accession>A0A840AKZ8</accession>
<dbReference type="RefSeq" id="WP_183397735.1">
    <property type="nucleotide sequence ID" value="NZ_JACIDS010000002.1"/>
</dbReference>
<protein>
    <submittedName>
        <fullName evidence="5">Leader peptidase (Prepilin peptidase)/N-methyltransferase</fullName>
        <ecNumber evidence="5">2.1.1.-</ecNumber>
        <ecNumber evidence="5">3.4.23.43</ecNumber>
    </submittedName>
</protein>
<dbReference type="GO" id="GO:0006465">
    <property type="term" value="P:signal peptide processing"/>
    <property type="evidence" value="ECO:0007669"/>
    <property type="project" value="TreeGrafter"/>
</dbReference>
<dbReference type="GO" id="GO:0005886">
    <property type="term" value="C:plasma membrane"/>
    <property type="evidence" value="ECO:0007669"/>
    <property type="project" value="TreeGrafter"/>
</dbReference>
<dbReference type="InterPro" id="IPR050882">
    <property type="entry name" value="Prepilin_peptidase/N-MTase"/>
</dbReference>
<evidence type="ECO:0000313" key="5">
    <source>
        <dbReference type="EMBL" id="MBB3930038.1"/>
    </source>
</evidence>
<keyword evidence="6" id="KW-1185">Reference proteome</keyword>
<comment type="caution">
    <text evidence="5">The sequence shown here is derived from an EMBL/GenBank/DDBJ whole genome shotgun (WGS) entry which is preliminary data.</text>
</comment>
<dbReference type="PANTHER" id="PTHR30487">
    <property type="entry name" value="TYPE 4 PREPILIN-LIKE PROTEINS LEADER PEPTIDE-PROCESSING ENZYME"/>
    <property type="match status" value="1"/>
</dbReference>
<organism evidence="5 6">
    <name type="scientific">Kaistia hirudinis</name>
    <dbReference type="NCBI Taxonomy" id="1293440"/>
    <lineage>
        <taxon>Bacteria</taxon>
        <taxon>Pseudomonadati</taxon>
        <taxon>Pseudomonadota</taxon>
        <taxon>Alphaproteobacteria</taxon>
        <taxon>Hyphomicrobiales</taxon>
        <taxon>Kaistiaceae</taxon>
        <taxon>Kaistia</taxon>
    </lineage>
</organism>
<dbReference type="GO" id="GO:0004190">
    <property type="term" value="F:aspartic-type endopeptidase activity"/>
    <property type="evidence" value="ECO:0007669"/>
    <property type="project" value="UniProtKB-EC"/>
</dbReference>
<dbReference type="GO" id="GO:0008168">
    <property type="term" value="F:methyltransferase activity"/>
    <property type="evidence" value="ECO:0007669"/>
    <property type="project" value="UniProtKB-KW"/>
</dbReference>
<dbReference type="AlphaFoldDB" id="A0A840AKZ8"/>
<dbReference type="PANTHER" id="PTHR30487:SF0">
    <property type="entry name" value="PREPILIN LEADER PEPTIDASE_N-METHYLTRANSFERASE-RELATED"/>
    <property type="match status" value="1"/>
</dbReference>
<keyword evidence="3" id="KW-0472">Membrane</keyword>
<gene>
    <name evidence="5" type="ORF">GGR25_001077</name>
</gene>